<evidence type="ECO:0000259" key="8">
    <source>
        <dbReference type="PROSITE" id="PS50103"/>
    </source>
</evidence>
<evidence type="ECO:0000256" key="7">
    <source>
        <dbReference type="SAM" id="MobiDB-lite"/>
    </source>
</evidence>
<feature type="compositionally biased region" description="Polar residues" evidence="7">
    <location>
        <begin position="209"/>
        <end position="220"/>
    </location>
</feature>
<dbReference type="EMBL" id="KN847043">
    <property type="protein sequence ID" value="KIW28146.1"/>
    <property type="molecule type" value="Genomic_DNA"/>
</dbReference>
<evidence type="ECO:0000256" key="5">
    <source>
        <dbReference type="ARBA" id="ARBA00023242"/>
    </source>
</evidence>
<evidence type="ECO:0000313" key="9">
    <source>
        <dbReference type="EMBL" id="KIW28146.1"/>
    </source>
</evidence>
<name>A0A0D1ZJH9_9EURO</name>
<dbReference type="GO" id="GO:0008270">
    <property type="term" value="F:zinc ion binding"/>
    <property type="evidence" value="ECO:0007669"/>
    <property type="project" value="UniProtKB-KW"/>
</dbReference>
<dbReference type="PANTHER" id="PTHR46527:SF1">
    <property type="entry name" value="NUCLEOPORIN NUP42"/>
    <property type="match status" value="1"/>
</dbReference>
<keyword evidence="2 6" id="KW-0479">Metal-binding</keyword>
<dbReference type="OrthoDB" id="20729at2759"/>
<feature type="compositionally biased region" description="Polar residues" evidence="7">
    <location>
        <begin position="430"/>
        <end position="466"/>
    </location>
</feature>
<feature type="compositionally biased region" description="Polar residues" evidence="7">
    <location>
        <begin position="270"/>
        <end position="317"/>
    </location>
</feature>
<dbReference type="PROSITE" id="PS50103">
    <property type="entry name" value="ZF_C3H1"/>
    <property type="match status" value="1"/>
</dbReference>
<dbReference type="RefSeq" id="XP_016248362.1">
    <property type="nucleotide sequence ID" value="XM_016394943.1"/>
</dbReference>
<protein>
    <recommendedName>
        <fullName evidence="8">C3H1-type domain-containing protein</fullName>
    </recommendedName>
</protein>
<evidence type="ECO:0000256" key="1">
    <source>
        <dbReference type="ARBA" id="ARBA00004123"/>
    </source>
</evidence>
<feature type="domain" description="C3H1-type" evidence="8">
    <location>
        <begin position="1"/>
        <end position="25"/>
    </location>
</feature>
<dbReference type="InterPro" id="IPR041367">
    <property type="entry name" value="Znf-CCCH_4"/>
</dbReference>
<evidence type="ECO:0000256" key="2">
    <source>
        <dbReference type="ARBA" id="ARBA00022723"/>
    </source>
</evidence>
<dbReference type="VEuPathDB" id="FungiDB:PV07_07828"/>
<reference evidence="9 10" key="1">
    <citation type="submission" date="2015-01" db="EMBL/GenBank/DDBJ databases">
        <title>The Genome Sequence of Cladophialophora immunda CBS83496.</title>
        <authorList>
            <consortium name="The Broad Institute Genomics Platform"/>
            <person name="Cuomo C."/>
            <person name="de Hoog S."/>
            <person name="Gorbushina A."/>
            <person name="Stielow B."/>
            <person name="Teixiera M."/>
            <person name="Abouelleil A."/>
            <person name="Chapman S.B."/>
            <person name="Priest M."/>
            <person name="Young S.K."/>
            <person name="Wortman J."/>
            <person name="Nusbaum C."/>
            <person name="Birren B."/>
        </authorList>
    </citation>
    <scope>NUCLEOTIDE SEQUENCE [LARGE SCALE GENOMIC DNA]</scope>
    <source>
        <strain evidence="9 10">CBS 83496</strain>
    </source>
</reference>
<gene>
    <name evidence="9" type="ORF">PV07_07828</name>
</gene>
<proteinExistence type="predicted"/>
<keyword evidence="3 6" id="KW-0863">Zinc-finger</keyword>
<dbReference type="Gene3D" id="4.10.1000.10">
    <property type="entry name" value="Zinc finger, CCCH-type"/>
    <property type="match status" value="1"/>
</dbReference>
<keyword evidence="5" id="KW-0539">Nucleus</keyword>
<dbReference type="InterPro" id="IPR051767">
    <property type="entry name" value="Nucleoporin_NUP42"/>
</dbReference>
<dbReference type="STRING" id="569365.A0A0D1ZJH9"/>
<dbReference type="Pfam" id="PF18044">
    <property type="entry name" value="zf-CCCH_4"/>
    <property type="match status" value="1"/>
</dbReference>
<feature type="region of interest" description="Disordered" evidence="7">
    <location>
        <begin position="178"/>
        <end position="544"/>
    </location>
</feature>
<feature type="compositionally biased region" description="Polar residues" evidence="7">
    <location>
        <begin position="403"/>
        <end position="413"/>
    </location>
</feature>
<sequence length="684" mass="71201">MVICKYFLQGNCKFGANCRNEHPGGGGFANQNRFGALSGNRFGGSGGGSARKDAWQFNPDDIPNDLGAGKGRPKWILSAYGPGRNAPASLLVENEFSSEEVRVRFYELASQGKENEADQEAITLWNKAEQSINQILSNARDVEKFVLDAEKKRPNRDDFTQMDGTKSRDQFIKDFESQPAASSPFGGSTGGGFGQSSTTSPFAKPAASSFGQPAQSSAFGTSPFGKPAFGQSGFGAGSSTSSPFGKPSSGAGFGSSSSPFAKPAFGSPGFGQSSTFGQPSQPASTTFGQPSQPASAFGQAPQTSSAFGQPSQPSSAFGQPAFGSSGFGSTPQKNPFAPASASSGFGQASSPFGQPSQPGSAFGQTSQPASTFGQPSQPSSTFGQPSQPSSTFGQPSEPASAFGQASQPTSAFGQPSAFGKPTFGQAASAFGQSPQTTSGFGQAPTSTTSPFGQAASTSAGFGQTSAPAFGQAGPGSGSTPAFGQTTAPVNPFAPKTADVQSKDENMDTTTPAPSRPASRANPFETSSALPTAPQPLQATPAASQPYAAAKPIINTSTTPHPLINRPPHAVHYTQTLPLQPTQKDVSGRIITSYRGQRVEYINSIPCYRRPDGQGMEKIWFPDAGATPDVVALNKEDKIEDCEGRKEEYTDDVVDRYKYLFSEGRFLDGKIPLVPPLREWGIYDF</sequence>
<feature type="zinc finger region" description="C3H1-type" evidence="6">
    <location>
        <begin position="1"/>
        <end position="25"/>
    </location>
</feature>
<feature type="compositionally biased region" description="Polar residues" evidence="7">
    <location>
        <begin position="477"/>
        <end position="488"/>
    </location>
</feature>
<evidence type="ECO:0000256" key="3">
    <source>
        <dbReference type="ARBA" id="ARBA00022771"/>
    </source>
</evidence>
<evidence type="ECO:0000313" key="10">
    <source>
        <dbReference type="Proteomes" id="UP000054466"/>
    </source>
</evidence>
<evidence type="ECO:0000256" key="4">
    <source>
        <dbReference type="ARBA" id="ARBA00022833"/>
    </source>
</evidence>
<feature type="compositionally biased region" description="Low complexity" evidence="7">
    <location>
        <begin position="527"/>
        <end position="544"/>
    </location>
</feature>
<dbReference type="AlphaFoldDB" id="A0A0D1ZJH9"/>
<dbReference type="Proteomes" id="UP000054466">
    <property type="component" value="Unassembled WGS sequence"/>
</dbReference>
<keyword evidence="10" id="KW-1185">Reference proteome</keyword>
<dbReference type="SMART" id="SM00356">
    <property type="entry name" value="ZnF_C3H1"/>
    <property type="match status" value="1"/>
</dbReference>
<feature type="compositionally biased region" description="Low complexity" evidence="7">
    <location>
        <begin position="508"/>
        <end position="520"/>
    </location>
</feature>
<dbReference type="PANTHER" id="PTHR46527">
    <property type="entry name" value="NUCLEOPORIN-LIKE PROTEIN 2"/>
    <property type="match status" value="1"/>
</dbReference>
<organism evidence="9 10">
    <name type="scientific">Cladophialophora immunda</name>
    <dbReference type="NCBI Taxonomy" id="569365"/>
    <lineage>
        <taxon>Eukaryota</taxon>
        <taxon>Fungi</taxon>
        <taxon>Dikarya</taxon>
        <taxon>Ascomycota</taxon>
        <taxon>Pezizomycotina</taxon>
        <taxon>Eurotiomycetes</taxon>
        <taxon>Chaetothyriomycetidae</taxon>
        <taxon>Chaetothyriales</taxon>
        <taxon>Herpotrichiellaceae</taxon>
        <taxon>Cladophialophora</taxon>
    </lineage>
</organism>
<feature type="compositionally biased region" description="Low complexity" evidence="7">
    <location>
        <begin position="237"/>
        <end position="267"/>
    </location>
</feature>
<keyword evidence="4 6" id="KW-0862">Zinc</keyword>
<evidence type="ECO:0000256" key="6">
    <source>
        <dbReference type="PROSITE-ProRule" id="PRU00723"/>
    </source>
</evidence>
<dbReference type="HOGENOM" id="CLU_028685_1_0_1"/>
<dbReference type="InterPro" id="IPR000571">
    <property type="entry name" value="Znf_CCCH"/>
</dbReference>
<accession>A0A0D1ZJH9</accession>
<dbReference type="GO" id="GO:0005634">
    <property type="term" value="C:nucleus"/>
    <property type="evidence" value="ECO:0007669"/>
    <property type="project" value="UniProtKB-SubCell"/>
</dbReference>
<feature type="compositionally biased region" description="Polar residues" evidence="7">
    <location>
        <begin position="362"/>
        <end position="394"/>
    </location>
</feature>
<comment type="subcellular location">
    <subcellularLocation>
        <location evidence="1">Nucleus</location>
    </subcellularLocation>
</comment>
<dbReference type="CDD" id="cd23954">
    <property type="entry name" value="AMO1_CTD"/>
    <property type="match status" value="1"/>
</dbReference>
<dbReference type="GeneID" id="27347022"/>
<feature type="compositionally biased region" description="Low complexity" evidence="7">
    <location>
        <begin position="335"/>
        <end position="361"/>
    </location>
</feature>
<feature type="region of interest" description="Disordered" evidence="7">
    <location>
        <begin position="45"/>
        <end position="64"/>
    </location>
</feature>